<feature type="region of interest" description="Disordered" evidence="1">
    <location>
        <begin position="55"/>
        <end position="162"/>
    </location>
</feature>
<organism evidence="2 3">
    <name type="scientific">Sphingomonas panacis</name>
    <dbReference type="NCBI Taxonomy" id="1560345"/>
    <lineage>
        <taxon>Bacteria</taxon>
        <taxon>Pseudomonadati</taxon>
        <taxon>Pseudomonadota</taxon>
        <taxon>Alphaproteobacteria</taxon>
        <taxon>Sphingomonadales</taxon>
        <taxon>Sphingomonadaceae</taxon>
        <taxon>Sphingomonas</taxon>
    </lineage>
</organism>
<dbReference type="AlphaFoldDB" id="A0A1B3Z9X3"/>
<dbReference type="KEGG" id="span:AWL63_09890"/>
<feature type="compositionally biased region" description="Basic and acidic residues" evidence="1">
    <location>
        <begin position="86"/>
        <end position="95"/>
    </location>
</feature>
<proteinExistence type="predicted"/>
<dbReference type="OrthoDB" id="7478510at2"/>
<feature type="compositionally biased region" description="Basic and acidic residues" evidence="1">
    <location>
        <begin position="56"/>
        <end position="70"/>
    </location>
</feature>
<protein>
    <recommendedName>
        <fullName evidence="4">Cell envelope biogenesis protein TolA</fullName>
    </recommendedName>
</protein>
<evidence type="ECO:0000313" key="2">
    <source>
        <dbReference type="EMBL" id="AOH84238.1"/>
    </source>
</evidence>
<gene>
    <name evidence="2" type="ORF">AWL63_09890</name>
</gene>
<dbReference type="EMBL" id="CP014168">
    <property type="protein sequence ID" value="AOH84238.1"/>
    <property type="molecule type" value="Genomic_DNA"/>
</dbReference>
<feature type="compositionally biased region" description="Basic and acidic residues" evidence="1">
    <location>
        <begin position="123"/>
        <end position="157"/>
    </location>
</feature>
<reference evidence="2 3" key="1">
    <citation type="submission" date="2016-01" db="EMBL/GenBank/DDBJ databases">
        <title>Complete genome and mega plasmid sequence of Sphingomonas panacis DCY99 elicits systemic resistance in rice to Xanthomonas oryzae.</title>
        <authorList>
            <person name="Kim Y.J."/>
            <person name="Yang D.C."/>
            <person name="Sing P."/>
        </authorList>
    </citation>
    <scope>NUCLEOTIDE SEQUENCE [LARGE SCALE GENOMIC DNA]</scope>
    <source>
        <strain evidence="2 3">DCY99</strain>
    </source>
</reference>
<keyword evidence="3" id="KW-1185">Reference proteome</keyword>
<dbReference type="RefSeq" id="WP_069204803.1">
    <property type="nucleotide sequence ID" value="NZ_CP014168.1"/>
</dbReference>
<name>A0A1B3Z9X3_9SPHN</name>
<accession>A0A1B3Z9X3</accession>
<dbReference type="STRING" id="1560345.AWL63_09890"/>
<sequence length="183" mass="20099">MGVQLTRKQKLKVYRTPIGFHDAYVAAPSQKAALVAWGSDHDLFARGIAELVGDPELTREPLAKPGEVVRRSRGTAAEQIAALPADRPKRAREVAEPSPPPPAPKPKPKPKPDRAPLDAARAALDETAARHRRERDALAEREAALARERRDTEKRQAAEVATLRAEAEQAQAAYDAAMRKWRG</sequence>
<dbReference type="Proteomes" id="UP000094256">
    <property type="component" value="Chromosome"/>
</dbReference>
<evidence type="ECO:0000256" key="1">
    <source>
        <dbReference type="SAM" id="MobiDB-lite"/>
    </source>
</evidence>
<evidence type="ECO:0000313" key="3">
    <source>
        <dbReference type="Proteomes" id="UP000094256"/>
    </source>
</evidence>
<evidence type="ECO:0008006" key="4">
    <source>
        <dbReference type="Google" id="ProtNLM"/>
    </source>
</evidence>